<protein>
    <submittedName>
        <fullName evidence="4">Transferrin-like</fullName>
    </submittedName>
</protein>
<organism evidence="3 4">
    <name type="scientific">Vanessa tameamea</name>
    <name type="common">Kamehameha butterfly</name>
    <dbReference type="NCBI Taxonomy" id="334116"/>
    <lineage>
        <taxon>Eukaryota</taxon>
        <taxon>Metazoa</taxon>
        <taxon>Ecdysozoa</taxon>
        <taxon>Arthropoda</taxon>
        <taxon>Hexapoda</taxon>
        <taxon>Insecta</taxon>
        <taxon>Pterygota</taxon>
        <taxon>Neoptera</taxon>
        <taxon>Endopterygota</taxon>
        <taxon>Lepidoptera</taxon>
        <taxon>Glossata</taxon>
        <taxon>Ditrysia</taxon>
        <taxon>Papilionoidea</taxon>
        <taxon>Nymphalidae</taxon>
        <taxon>Nymphalinae</taxon>
        <taxon>Vanessa</taxon>
    </lineage>
</organism>
<dbReference type="OMA" id="QHIKCSW"/>
<name>A0A8B8HPJ4_VANTA</name>
<dbReference type="Proteomes" id="UP001652626">
    <property type="component" value="Chromosome 29"/>
</dbReference>
<dbReference type="SMART" id="SM00094">
    <property type="entry name" value="TR_FER"/>
    <property type="match status" value="1"/>
</dbReference>
<keyword evidence="3" id="KW-1185">Reference proteome</keyword>
<dbReference type="CDD" id="cd13529">
    <property type="entry name" value="PBP2_transferrin"/>
    <property type="match status" value="1"/>
</dbReference>
<keyword evidence="1" id="KW-0732">Signal</keyword>
<evidence type="ECO:0000313" key="4">
    <source>
        <dbReference type="RefSeq" id="XP_026486764.1"/>
    </source>
</evidence>
<feature type="domain" description="Transferrin-like" evidence="2">
    <location>
        <begin position="36"/>
        <end position="369"/>
    </location>
</feature>
<dbReference type="AlphaFoldDB" id="A0A8B8HPJ4"/>
<feature type="chain" id="PRO_5034034829" evidence="1">
    <location>
        <begin position="26"/>
        <end position="738"/>
    </location>
</feature>
<evidence type="ECO:0000259" key="2">
    <source>
        <dbReference type="PROSITE" id="PS51408"/>
    </source>
</evidence>
<feature type="domain" description="Transferrin-like" evidence="2">
    <location>
        <begin position="382"/>
        <end position="696"/>
    </location>
</feature>
<dbReference type="GO" id="GO:0055037">
    <property type="term" value="C:recycling endosome"/>
    <property type="evidence" value="ECO:0007669"/>
    <property type="project" value="TreeGrafter"/>
</dbReference>
<dbReference type="OrthoDB" id="8170333at2759"/>
<dbReference type="GO" id="GO:0006826">
    <property type="term" value="P:iron ion transport"/>
    <property type="evidence" value="ECO:0007669"/>
    <property type="project" value="TreeGrafter"/>
</dbReference>
<dbReference type="InterPro" id="IPR001156">
    <property type="entry name" value="Transferrin-like_dom"/>
</dbReference>
<dbReference type="Pfam" id="PF00405">
    <property type="entry name" value="Transferrin"/>
    <property type="match status" value="2"/>
</dbReference>
<dbReference type="PROSITE" id="PS51408">
    <property type="entry name" value="TRANSFERRIN_LIKE_4"/>
    <property type="match status" value="2"/>
</dbReference>
<proteinExistence type="predicted"/>
<dbReference type="PRINTS" id="PR00422">
    <property type="entry name" value="TRANSFERRIN"/>
</dbReference>
<dbReference type="GO" id="GO:0005886">
    <property type="term" value="C:plasma membrane"/>
    <property type="evidence" value="ECO:0007669"/>
    <property type="project" value="TreeGrafter"/>
</dbReference>
<evidence type="ECO:0000256" key="1">
    <source>
        <dbReference type="SAM" id="SignalP"/>
    </source>
</evidence>
<gene>
    <name evidence="4" type="primary">LOC113393872</name>
</gene>
<reference evidence="4" key="1">
    <citation type="submission" date="2025-08" db="UniProtKB">
        <authorList>
            <consortium name="RefSeq"/>
        </authorList>
    </citation>
    <scope>IDENTIFICATION</scope>
    <source>
        <tissue evidence="4">Whole body</tissue>
    </source>
</reference>
<dbReference type="Gene3D" id="3.40.190.10">
    <property type="entry name" value="Periplasmic binding protein-like II"/>
    <property type="match status" value="3"/>
</dbReference>
<dbReference type="GO" id="GO:0005615">
    <property type="term" value="C:extracellular space"/>
    <property type="evidence" value="ECO:0007669"/>
    <property type="project" value="TreeGrafter"/>
</dbReference>
<sequence>MSITVIKMKLFCFIFFCVGVRLVQLQGLGSGSDGNLRVCIVEGRGPLKRGATFCPLLDAEDSGLECVLGSDQLDCLRRISKGTVDFGVFSPEDLIAAQWADIDVLVTNELRNRHRPFERSVVAVVNNRILPEHESSLDAVLRNSSLCHPGVGVNTLRPLSDTLSGYLESLIIPRACDSELTLTENRLKAIGEFFNRACKAGPWVPDHDGDLELKRKYRSLCAACASPDCSMEDKYWGPIGALQCLAEGAGDAMWGELDDVLAYFGINSTAKSPPMSPEGFSFLCRDGSYSPLDAPPCTWLQRPWPVVIAKRKAVHDVSKLISSLKEEDLFNNHWRGALTALLEIRQAPTPLNPPRVPLDYLASAKGFREAYSQSGCDPPRHITLCTTTLLEKNKCEWLSEAGAVYGVNPPLQCILRDDHTACLRAIHSRESDVSVANGDAIPTAMRDFNLRPLLFEVTPIVEKMDTVLAYVRADAVISNMADLRGKRAAFPRYDGVAWHSVLRYIQKKEKINCYDATFNYFSEICAPGVEKHNTTSEIVDKFTSACYKEDGRVTGGEMAALRALVEGRSDVAFISMKTFNMYQNKLIMEPWASTIVDIISICPEENTKYCYISWSNIGHIFAANNITEMRRHEIITVFTKLDQLFGKHQPFHSVMFTMYGQFNHQLDILFHNNTKILATENILNMHPYSSMPLNFERSFLNNTSDSCQITDLAPSAAYKMAPMFLLLISALLTHILSS</sequence>
<accession>A0A8B8HPJ4</accession>
<dbReference type="RefSeq" id="XP_026486764.1">
    <property type="nucleotide sequence ID" value="XM_026630979.2"/>
</dbReference>
<feature type="signal peptide" evidence="1">
    <location>
        <begin position="1"/>
        <end position="25"/>
    </location>
</feature>
<dbReference type="GO" id="GO:0005769">
    <property type="term" value="C:early endosome"/>
    <property type="evidence" value="ECO:0007669"/>
    <property type="project" value="TreeGrafter"/>
</dbReference>
<dbReference type="SUPFAM" id="SSF53850">
    <property type="entry name" value="Periplasmic binding protein-like II"/>
    <property type="match status" value="2"/>
</dbReference>
<evidence type="ECO:0000313" key="3">
    <source>
        <dbReference type="Proteomes" id="UP001652626"/>
    </source>
</evidence>
<dbReference type="PANTHER" id="PTHR11485">
    <property type="entry name" value="TRANSFERRIN"/>
    <property type="match status" value="1"/>
</dbReference>
<dbReference type="PANTHER" id="PTHR11485:SF54">
    <property type="entry name" value="TRANSFERRIN"/>
    <property type="match status" value="1"/>
</dbReference>
<dbReference type="GeneID" id="113393872"/>